<name>A0A8S9ZXD7_9BILA</name>
<dbReference type="SMART" id="SM01114">
    <property type="entry name" value="CXC"/>
    <property type="match status" value="2"/>
</dbReference>
<evidence type="ECO:0000256" key="4">
    <source>
        <dbReference type="SAM" id="MobiDB-lite"/>
    </source>
</evidence>
<sequence>MNQYNANFTEQVVEYEEIYEDQNVIVDGQYYEDVIIETTEDNQDLSASIPPVRYGQIEQSSSKFRSLDSINTERVKPIGDLQNVRAKIGTSLVYTPPSIANIKKETGTFTPNFSNLLSSKSPKPTKIRKIASKRKPCNCTKSMCLKLYCDCFASGEFCLDCNCRDCHNNLEHESERSKAIKSSLERNPSAFKPKIGVAAKALGKAIDMERLHQRGCHCKKSNCLKNYCECYEAKVPCTERCKCVACRNTEHDRHNKFRDKFSTTAGGLAQLAAAAAADTRTHSSSPFSELEGSEELGEGEEQRGRLSNYFDPKTFAKVFKYLIFSKFSQPWFYMTEDVIEATTMCLVSQAQELEHDLSEEELEKSVLKEFGRCLEQIIESATSCLPFQIQQQHAALTPKHKIETNDLEDKNNF</sequence>
<keyword evidence="3" id="KW-0539">Nucleus</keyword>
<comment type="caution">
    <text evidence="6">The sequence shown here is derived from an EMBL/GenBank/DDBJ whole genome shotgun (WGS) entry which is preliminary data.</text>
</comment>
<dbReference type="AlphaFoldDB" id="A0A8S9ZXD7"/>
<dbReference type="InterPro" id="IPR005172">
    <property type="entry name" value="CRC"/>
</dbReference>
<dbReference type="GO" id="GO:0006355">
    <property type="term" value="P:regulation of DNA-templated transcription"/>
    <property type="evidence" value="ECO:0007669"/>
    <property type="project" value="TreeGrafter"/>
</dbReference>
<evidence type="ECO:0000256" key="2">
    <source>
        <dbReference type="ARBA" id="ARBA00007267"/>
    </source>
</evidence>
<dbReference type="InterPro" id="IPR028307">
    <property type="entry name" value="Lin-54_fam"/>
</dbReference>
<dbReference type="PANTHER" id="PTHR12446">
    <property type="entry name" value="TESMIN/TSO1-RELATED"/>
    <property type="match status" value="1"/>
</dbReference>
<evidence type="ECO:0000259" key="5">
    <source>
        <dbReference type="PROSITE" id="PS51634"/>
    </source>
</evidence>
<evidence type="ECO:0000313" key="6">
    <source>
        <dbReference type="EMBL" id="KAF7637899.1"/>
    </source>
</evidence>
<evidence type="ECO:0000256" key="3">
    <source>
        <dbReference type="ARBA" id="ARBA00023242"/>
    </source>
</evidence>
<evidence type="ECO:0000313" key="7">
    <source>
        <dbReference type="Proteomes" id="UP000605970"/>
    </source>
</evidence>
<gene>
    <name evidence="6" type="ORF">Mgra_00002604</name>
</gene>
<dbReference type="OrthoDB" id="6283463at2759"/>
<protein>
    <submittedName>
        <fullName evidence="6">CRC domain-containing protein</fullName>
    </submittedName>
</protein>
<keyword evidence="7" id="KW-1185">Reference proteome</keyword>
<dbReference type="Proteomes" id="UP000605970">
    <property type="component" value="Unassembled WGS sequence"/>
</dbReference>
<dbReference type="PANTHER" id="PTHR12446:SF34">
    <property type="entry name" value="PROTEIN LIN-54 HOMOLOG"/>
    <property type="match status" value="1"/>
</dbReference>
<feature type="region of interest" description="Disordered" evidence="4">
    <location>
        <begin position="278"/>
        <end position="303"/>
    </location>
</feature>
<feature type="domain" description="CRC" evidence="5">
    <location>
        <begin position="133"/>
        <end position="251"/>
    </location>
</feature>
<comment type="subcellular location">
    <subcellularLocation>
        <location evidence="1">Nucleus</location>
    </subcellularLocation>
</comment>
<comment type="similarity">
    <text evidence="2">Belongs to the lin-54 family.</text>
</comment>
<evidence type="ECO:0000256" key="1">
    <source>
        <dbReference type="ARBA" id="ARBA00004123"/>
    </source>
</evidence>
<dbReference type="Pfam" id="PF03638">
    <property type="entry name" value="TCR"/>
    <property type="match status" value="2"/>
</dbReference>
<dbReference type="GO" id="GO:0005634">
    <property type="term" value="C:nucleus"/>
    <property type="evidence" value="ECO:0007669"/>
    <property type="project" value="UniProtKB-SubCell"/>
</dbReference>
<dbReference type="EMBL" id="JABEBT010000016">
    <property type="protein sequence ID" value="KAF7637899.1"/>
    <property type="molecule type" value="Genomic_DNA"/>
</dbReference>
<proteinExistence type="inferred from homology"/>
<dbReference type="PROSITE" id="PS51634">
    <property type="entry name" value="CRC"/>
    <property type="match status" value="1"/>
</dbReference>
<organism evidence="6 7">
    <name type="scientific">Meloidogyne graminicola</name>
    <dbReference type="NCBI Taxonomy" id="189291"/>
    <lineage>
        <taxon>Eukaryota</taxon>
        <taxon>Metazoa</taxon>
        <taxon>Ecdysozoa</taxon>
        <taxon>Nematoda</taxon>
        <taxon>Chromadorea</taxon>
        <taxon>Rhabditida</taxon>
        <taxon>Tylenchina</taxon>
        <taxon>Tylenchomorpha</taxon>
        <taxon>Tylenchoidea</taxon>
        <taxon>Meloidogynidae</taxon>
        <taxon>Meloidogyninae</taxon>
        <taxon>Meloidogyne</taxon>
    </lineage>
</organism>
<dbReference type="InterPro" id="IPR033467">
    <property type="entry name" value="Tesmin/TSO1-like_CXC"/>
</dbReference>
<reference evidence="6" key="1">
    <citation type="journal article" date="2020" name="Ecol. Evol.">
        <title>Genome structure and content of the rice root-knot nematode (Meloidogyne graminicola).</title>
        <authorList>
            <person name="Phan N.T."/>
            <person name="Danchin E.G.J."/>
            <person name="Klopp C."/>
            <person name="Perfus-Barbeoch L."/>
            <person name="Kozlowski D.K."/>
            <person name="Koutsovoulos G.D."/>
            <person name="Lopez-Roques C."/>
            <person name="Bouchez O."/>
            <person name="Zahm M."/>
            <person name="Besnard G."/>
            <person name="Bellafiore S."/>
        </authorList>
    </citation>
    <scope>NUCLEOTIDE SEQUENCE</scope>
    <source>
        <strain evidence="6">VN-18</strain>
    </source>
</reference>
<accession>A0A8S9ZXD7</accession>